<dbReference type="GO" id="GO:1990481">
    <property type="term" value="P:mRNA pseudouridine synthesis"/>
    <property type="evidence" value="ECO:0000318"/>
    <property type="project" value="GO_Central"/>
</dbReference>
<dbReference type="OrthoDB" id="10256309at2759"/>
<dbReference type="SUPFAM" id="SSF55120">
    <property type="entry name" value="Pseudouridine synthase"/>
    <property type="match status" value="1"/>
</dbReference>
<evidence type="ECO:0000256" key="4">
    <source>
        <dbReference type="ARBA" id="ARBA00022664"/>
    </source>
</evidence>
<sequence>MAFTLEPLQLDAPKPPSPKRLKMTPSTTDDENASAPKKRFKKRKIAIFLAYCGVGYQGMQRNPGAKTIEGDLELALFRAGAIAESDFGDPRRVDWMRSARTDKGVSAIGQVVSGRFFIDPPGMISRLNAHLPEQIVALGFKRVTSSFNAKKFCDRRRYVYLLPVFALDPSAHPDREAVAASLGSDNELVKCTECSERGRKVPGVMGHGDGRVTVSGDKVKVSESNGDAAQIRENNEGGGDQHTVSEENGSGAQIRFTDDDDGGAGEIRVSEEERGACEIKVSEGDGGSNETRVNRRTIETKVSEDEVVGASGLEIKGSEVETRVSENDAGFTALGTDNGVQGELYENRNGVSLSDSREGNGKNLQHRVSVDSSLKNETETEIHITGDQPRDGDLSNGVTTDNTGFIYSEEVKERFNKILKQYVGTHNFHNLTTRTKAECPSAFRYILSFEANEVVTVDGIDFIKCVVLGQSFMLHQIRKMVGLAVAIMRGCAPDSMIATALRKDLRINVPTAPELGLFLDECLYTSYNQKWSDSHEELSLKDYAVQAEEFKMKHIYSHIASTEHKEGLVALWLHSLNQRNYPDFQMAGIDGGGGSESIAVLKGEAVG</sequence>
<accession>W1NLE6</accession>
<keyword evidence="5" id="KW-0819">tRNA processing</keyword>
<dbReference type="FunFam" id="3.30.70.660:FF:000002">
    <property type="entry name" value="tRNA pseudouridine synthase"/>
    <property type="match status" value="1"/>
</dbReference>
<comment type="similarity">
    <text evidence="3">Belongs to the tRNA pseudouridine synthase TruA family.</text>
</comment>
<evidence type="ECO:0000256" key="6">
    <source>
        <dbReference type="ARBA" id="ARBA00023235"/>
    </source>
</evidence>
<dbReference type="GO" id="GO:0009982">
    <property type="term" value="F:pseudouridine synthase activity"/>
    <property type="evidence" value="ECO:0000318"/>
    <property type="project" value="GO_Central"/>
</dbReference>
<dbReference type="GO" id="GO:0003723">
    <property type="term" value="F:RNA binding"/>
    <property type="evidence" value="ECO:0007669"/>
    <property type="project" value="InterPro"/>
</dbReference>
<dbReference type="InterPro" id="IPR001406">
    <property type="entry name" value="PsdUridine_synth_TruA"/>
</dbReference>
<reference evidence="12" key="1">
    <citation type="journal article" date="2013" name="Science">
        <title>The Amborella genome and the evolution of flowering plants.</title>
        <authorList>
            <consortium name="Amborella Genome Project"/>
        </authorList>
    </citation>
    <scope>NUCLEOTIDE SEQUENCE [LARGE SCALE GENOMIC DNA]</scope>
</reference>
<dbReference type="STRING" id="13333.W1NLE6"/>
<evidence type="ECO:0000256" key="9">
    <source>
        <dbReference type="SAM" id="MobiDB-lite"/>
    </source>
</evidence>
<dbReference type="HOGENOM" id="CLU_021971_2_0_1"/>
<evidence type="ECO:0000256" key="2">
    <source>
        <dbReference type="ARBA" id="ARBA00004123"/>
    </source>
</evidence>
<keyword evidence="4" id="KW-0507">mRNA processing</keyword>
<proteinExistence type="inferred from homology"/>
<dbReference type="InterPro" id="IPR020094">
    <property type="entry name" value="TruA/RsuA/RluB/E/F_N"/>
</dbReference>
<keyword evidence="6" id="KW-0413">Isomerase</keyword>
<gene>
    <name evidence="11" type="ORF">AMTR_s00001p00184260</name>
</gene>
<dbReference type="InterPro" id="IPR020097">
    <property type="entry name" value="PsdUridine_synth_TruA_a/b_dom"/>
</dbReference>
<protein>
    <recommendedName>
        <fullName evidence="10">Pseudouridine synthase I TruA alpha/beta domain-containing protein</fullName>
    </recommendedName>
</protein>
<dbReference type="OMA" id="NKAFDCR"/>
<dbReference type="Gramene" id="ERM96301">
    <property type="protein sequence ID" value="ERM96301"/>
    <property type="gene ID" value="AMTR_s00001p00184260"/>
</dbReference>
<dbReference type="Pfam" id="PF01416">
    <property type="entry name" value="PseudoU_synth_1"/>
    <property type="match status" value="1"/>
</dbReference>
<dbReference type="InterPro" id="IPR020103">
    <property type="entry name" value="PsdUridine_synth_cat_dom_sf"/>
</dbReference>
<name>W1NLE6_AMBTC</name>
<evidence type="ECO:0000256" key="5">
    <source>
        <dbReference type="ARBA" id="ARBA00022694"/>
    </source>
</evidence>
<dbReference type="InterPro" id="IPR020095">
    <property type="entry name" value="PsdUridine_synth_TruA_C"/>
</dbReference>
<evidence type="ECO:0000256" key="7">
    <source>
        <dbReference type="ARBA" id="ARBA00023242"/>
    </source>
</evidence>
<dbReference type="PANTHER" id="PTHR11142:SF4">
    <property type="entry name" value="PSEUDOURIDYLATE SYNTHASE 1 HOMOLOG"/>
    <property type="match status" value="1"/>
</dbReference>
<organism evidence="11 12">
    <name type="scientific">Amborella trichopoda</name>
    <dbReference type="NCBI Taxonomy" id="13333"/>
    <lineage>
        <taxon>Eukaryota</taxon>
        <taxon>Viridiplantae</taxon>
        <taxon>Streptophyta</taxon>
        <taxon>Embryophyta</taxon>
        <taxon>Tracheophyta</taxon>
        <taxon>Spermatophyta</taxon>
        <taxon>Magnoliopsida</taxon>
        <taxon>Amborellales</taxon>
        <taxon>Amborellaceae</taxon>
        <taxon>Amborella</taxon>
    </lineage>
</organism>
<evidence type="ECO:0000256" key="8">
    <source>
        <dbReference type="ARBA" id="ARBA00036943"/>
    </source>
</evidence>
<keyword evidence="7" id="KW-0539">Nucleus</keyword>
<dbReference type="Gene3D" id="3.30.70.660">
    <property type="entry name" value="Pseudouridine synthase I, catalytic domain, C-terminal subdomain"/>
    <property type="match status" value="1"/>
</dbReference>
<dbReference type="GO" id="GO:0031119">
    <property type="term" value="P:tRNA pseudouridine synthesis"/>
    <property type="evidence" value="ECO:0000318"/>
    <property type="project" value="GO_Central"/>
</dbReference>
<evidence type="ECO:0000313" key="11">
    <source>
        <dbReference type="EMBL" id="ERM96301.1"/>
    </source>
</evidence>
<feature type="region of interest" description="Disordered" evidence="9">
    <location>
        <begin position="350"/>
        <end position="377"/>
    </location>
</feature>
<dbReference type="Proteomes" id="UP000017836">
    <property type="component" value="Unassembled WGS sequence"/>
</dbReference>
<dbReference type="FunFam" id="3.30.70.580:FF:000002">
    <property type="entry name" value="tRNA pseudouridine synthase"/>
    <property type="match status" value="1"/>
</dbReference>
<dbReference type="AlphaFoldDB" id="W1NLE6"/>
<dbReference type="GO" id="GO:0006397">
    <property type="term" value="P:mRNA processing"/>
    <property type="evidence" value="ECO:0007669"/>
    <property type="project" value="UniProtKB-KW"/>
</dbReference>
<dbReference type="KEGG" id="atr:18424232"/>
<feature type="domain" description="Pseudouridine synthase I TruA alpha/beta" evidence="10">
    <location>
        <begin position="419"/>
        <end position="524"/>
    </location>
</feature>
<dbReference type="eggNOG" id="KOG2553">
    <property type="taxonomic scope" value="Eukaryota"/>
</dbReference>
<evidence type="ECO:0000313" key="12">
    <source>
        <dbReference type="Proteomes" id="UP000017836"/>
    </source>
</evidence>
<dbReference type="PANTHER" id="PTHR11142">
    <property type="entry name" value="PSEUDOURIDYLATE SYNTHASE"/>
    <property type="match status" value="1"/>
</dbReference>
<keyword evidence="12" id="KW-1185">Reference proteome</keyword>
<evidence type="ECO:0000256" key="1">
    <source>
        <dbReference type="ARBA" id="ARBA00001166"/>
    </source>
</evidence>
<feature type="region of interest" description="Disordered" evidence="9">
    <location>
        <begin position="202"/>
        <end position="276"/>
    </location>
</feature>
<dbReference type="GO" id="GO:0005634">
    <property type="term" value="C:nucleus"/>
    <property type="evidence" value="ECO:0000318"/>
    <property type="project" value="GO_Central"/>
</dbReference>
<evidence type="ECO:0000259" key="10">
    <source>
        <dbReference type="Pfam" id="PF01416"/>
    </source>
</evidence>
<comment type="subcellular location">
    <subcellularLocation>
        <location evidence="2">Nucleus</location>
    </subcellularLocation>
</comment>
<dbReference type="Gene3D" id="3.30.70.580">
    <property type="entry name" value="Pseudouridine synthase I, catalytic domain, N-terminal subdomain"/>
    <property type="match status" value="1"/>
</dbReference>
<comment type="catalytic activity">
    <reaction evidence="8">
        <text>a uridine in tRNA = a pseudouridine in tRNA</text>
        <dbReference type="Rhea" id="RHEA:54572"/>
        <dbReference type="Rhea" id="RHEA-COMP:13339"/>
        <dbReference type="Rhea" id="RHEA-COMP:13934"/>
        <dbReference type="ChEBI" id="CHEBI:65314"/>
        <dbReference type="ChEBI" id="CHEBI:65315"/>
    </reaction>
</comment>
<evidence type="ECO:0000256" key="3">
    <source>
        <dbReference type="ARBA" id="ARBA00009375"/>
    </source>
</evidence>
<dbReference type="EMBL" id="KI397142">
    <property type="protein sequence ID" value="ERM96301.1"/>
    <property type="molecule type" value="Genomic_DNA"/>
</dbReference>
<feature type="region of interest" description="Disordered" evidence="9">
    <location>
        <begin position="1"/>
        <end position="38"/>
    </location>
</feature>
<comment type="catalytic activity">
    <reaction evidence="1">
        <text>a uridine in mRNA = a pseudouridine in mRNA</text>
        <dbReference type="Rhea" id="RHEA:56644"/>
        <dbReference type="Rhea" id="RHEA-COMP:14658"/>
        <dbReference type="Rhea" id="RHEA-COMP:14659"/>
        <dbReference type="ChEBI" id="CHEBI:65314"/>
        <dbReference type="ChEBI" id="CHEBI:65315"/>
    </reaction>
</comment>